<dbReference type="Pfam" id="PF00440">
    <property type="entry name" value="TetR_N"/>
    <property type="match status" value="1"/>
</dbReference>
<feature type="domain" description="HTH tetR-type" evidence="4">
    <location>
        <begin position="21"/>
        <end position="81"/>
    </location>
</feature>
<evidence type="ECO:0000313" key="6">
    <source>
        <dbReference type="Proteomes" id="UP000553776"/>
    </source>
</evidence>
<evidence type="ECO:0000313" key="5">
    <source>
        <dbReference type="EMBL" id="MBB6695128.1"/>
    </source>
</evidence>
<sequence length="206" mass="23183">MEAAACGKNGKSDKSQDRRARRSYRLLKQSFLELMREKGFPAITIQDIADRADVNRGTFYAHFPDKYALLEEALRDKFRHRLAATLPEDAGWERGPLRILVQTVLEHYREMSGRCHPTDVVGPMLERAVQEDLYALLLDWIERSRANAVADAPPYSSETLALMASWAIYGAAVDWSRGNRRLSAERMADEVMAVLLAGTGRLASEG</sequence>
<dbReference type="Proteomes" id="UP000553776">
    <property type="component" value="Unassembled WGS sequence"/>
</dbReference>
<dbReference type="Gene3D" id="1.10.357.10">
    <property type="entry name" value="Tetracycline Repressor, domain 2"/>
    <property type="match status" value="1"/>
</dbReference>
<dbReference type="InterPro" id="IPR001647">
    <property type="entry name" value="HTH_TetR"/>
</dbReference>
<feature type="DNA-binding region" description="H-T-H motif" evidence="2">
    <location>
        <begin position="44"/>
        <end position="63"/>
    </location>
</feature>
<dbReference type="InterPro" id="IPR009057">
    <property type="entry name" value="Homeodomain-like_sf"/>
</dbReference>
<dbReference type="EMBL" id="JACJVR010000112">
    <property type="protein sequence ID" value="MBB6695128.1"/>
    <property type="molecule type" value="Genomic_DNA"/>
</dbReference>
<dbReference type="AlphaFoldDB" id="A0A841U7X1"/>
<dbReference type="RefSeq" id="WP_185139090.1">
    <property type="nucleotide sequence ID" value="NZ_JACJVR010000112.1"/>
</dbReference>
<evidence type="ECO:0000256" key="3">
    <source>
        <dbReference type="SAM" id="MobiDB-lite"/>
    </source>
</evidence>
<dbReference type="PROSITE" id="PS01081">
    <property type="entry name" value="HTH_TETR_1"/>
    <property type="match status" value="1"/>
</dbReference>
<dbReference type="InterPro" id="IPR023772">
    <property type="entry name" value="DNA-bd_HTH_TetR-type_CS"/>
</dbReference>
<proteinExistence type="predicted"/>
<dbReference type="PRINTS" id="PR00455">
    <property type="entry name" value="HTHTETR"/>
</dbReference>
<evidence type="ECO:0000259" key="4">
    <source>
        <dbReference type="PROSITE" id="PS50977"/>
    </source>
</evidence>
<evidence type="ECO:0000256" key="2">
    <source>
        <dbReference type="PROSITE-ProRule" id="PRU00335"/>
    </source>
</evidence>
<dbReference type="PANTHER" id="PTHR43479">
    <property type="entry name" value="ACREF/ENVCD OPERON REPRESSOR-RELATED"/>
    <property type="match status" value="1"/>
</dbReference>
<protein>
    <submittedName>
        <fullName evidence="5">TetR/AcrR family transcriptional regulator</fullName>
    </submittedName>
</protein>
<gene>
    <name evidence="5" type="ORF">H7B90_27405</name>
</gene>
<evidence type="ECO:0000256" key="1">
    <source>
        <dbReference type="ARBA" id="ARBA00023125"/>
    </source>
</evidence>
<keyword evidence="6" id="KW-1185">Reference proteome</keyword>
<dbReference type="GO" id="GO:0003677">
    <property type="term" value="F:DNA binding"/>
    <property type="evidence" value="ECO:0007669"/>
    <property type="project" value="UniProtKB-UniRule"/>
</dbReference>
<dbReference type="PANTHER" id="PTHR43479:SF7">
    <property type="entry name" value="TETR-FAMILY TRANSCRIPTIONAL REGULATOR"/>
    <property type="match status" value="1"/>
</dbReference>
<dbReference type="PROSITE" id="PS50977">
    <property type="entry name" value="HTH_TETR_2"/>
    <property type="match status" value="1"/>
</dbReference>
<name>A0A841U7X1_9BACL</name>
<dbReference type="InterPro" id="IPR050624">
    <property type="entry name" value="HTH-type_Tx_Regulator"/>
</dbReference>
<keyword evidence="1 2" id="KW-0238">DNA-binding</keyword>
<feature type="region of interest" description="Disordered" evidence="3">
    <location>
        <begin position="1"/>
        <end position="20"/>
    </location>
</feature>
<accession>A0A841U7X1</accession>
<reference evidence="5 6" key="1">
    <citation type="submission" date="2020-08" db="EMBL/GenBank/DDBJ databases">
        <title>Cohnella phylogeny.</title>
        <authorList>
            <person name="Dunlap C."/>
        </authorList>
    </citation>
    <scope>NUCLEOTIDE SEQUENCE [LARGE SCALE GENOMIC DNA]</scope>
    <source>
        <strain evidence="5 6">DSM 25239</strain>
    </source>
</reference>
<organism evidence="5 6">
    <name type="scientific">Cohnella xylanilytica</name>
    <dbReference type="NCBI Taxonomy" id="557555"/>
    <lineage>
        <taxon>Bacteria</taxon>
        <taxon>Bacillati</taxon>
        <taxon>Bacillota</taxon>
        <taxon>Bacilli</taxon>
        <taxon>Bacillales</taxon>
        <taxon>Paenibacillaceae</taxon>
        <taxon>Cohnella</taxon>
    </lineage>
</organism>
<dbReference type="SUPFAM" id="SSF46689">
    <property type="entry name" value="Homeodomain-like"/>
    <property type="match status" value="1"/>
</dbReference>
<comment type="caution">
    <text evidence="5">The sequence shown here is derived from an EMBL/GenBank/DDBJ whole genome shotgun (WGS) entry which is preliminary data.</text>
</comment>